<name>A0A1B8GI13_9PEZI</name>
<sequence>MENSNLIPYAPPKMTSLVSLPVGLIIHIVANNGLKSRALYNTALVNRYFFALALPLIYRGVKFLWTGERLSKSFFRSQEIIEKFLARALLLQSIDISCRYDGAPGDILFRYNNSLMDQLLGRLKFIEELRGSM</sequence>
<dbReference type="GeneID" id="28838645"/>
<reference evidence="3" key="2">
    <citation type="journal article" date="2018" name="Nat. Commun.">
        <title>Extreme sensitivity to ultraviolet light in the fungal pathogen causing white-nose syndrome of bats.</title>
        <authorList>
            <person name="Palmer J.M."/>
            <person name="Drees K.P."/>
            <person name="Foster J.T."/>
            <person name="Lindner D.L."/>
        </authorList>
    </citation>
    <scope>NUCLEOTIDE SEQUENCE [LARGE SCALE GENOMIC DNA]</scope>
    <source>
        <strain evidence="3">UAMH 10579</strain>
    </source>
</reference>
<organism evidence="2 3">
    <name type="scientific">Pseudogymnoascus verrucosus</name>
    <dbReference type="NCBI Taxonomy" id="342668"/>
    <lineage>
        <taxon>Eukaryota</taxon>
        <taxon>Fungi</taxon>
        <taxon>Dikarya</taxon>
        <taxon>Ascomycota</taxon>
        <taxon>Pezizomycotina</taxon>
        <taxon>Leotiomycetes</taxon>
        <taxon>Thelebolales</taxon>
        <taxon>Thelebolaceae</taxon>
        <taxon>Pseudogymnoascus</taxon>
    </lineage>
</organism>
<keyword evidence="1" id="KW-1133">Transmembrane helix</keyword>
<evidence type="ECO:0000313" key="3">
    <source>
        <dbReference type="Proteomes" id="UP000091956"/>
    </source>
</evidence>
<reference evidence="2 3" key="1">
    <citation type="submission" date="2016-03" db="EMBL/GenBank/DDBJ databases">
        <title>Comparative genomics of Pseudogymnoascus destructans, the fungus causing white-nose syndrome of bats.</title>
        <authorList>
            <person name="Palmer J.M."/>
            <person name="Drees K.P."/>
            <person name="Foster J.T."/>
            <person name="Lindner D.L."/>
        </authorList>
    </citation>
    <scope>NUCLEOTIDE SEQUENCE [LARGE SCALE GENOMIC DNA]</scope>
    <source>
        <strain evidence="2 3">UAMH 10579</strain>
    </source>
</reference>
<proteinExistence type="predicted"/>
<keyword evidence="3" id="KW-1185">Reference proteome</keyword>
<gene>
    <name evidence="2" type="ORF">VE01_05259</name>
</gene>
<evidence type="ECO:0000313" key="2">
    <source>
        <dbReference type="EMBL" id="OBT95481.2"/>
    </source>
</evidence>
<accession>A0A1B8GI13</accession>
<dbReference type="Proteomes" id="UP000091956">
    <property type="component" value="Unassembled WGS sequence"/>
</dbReference>
<keyword evidence="1" id="KW-0472">Membrane</keyword>
<protein>
    <submittedName>
        <fullName evidence="2">Uncharacterized protein</fullName>
    </submittedName>
</protein>
<keyword evidence="1" id="KW-0812">Transmembrane</keyword>
<dbReference type="EMBL" id="KV460235">
    <property type="protein sequence ID" value="OBT95481.2"/>
    <property type="molecule type" value="Genomic_DNA"/>
</dbReference>
<dbReference type="RefSeq" id="XP_018129214.2">
    <property type="nucleotide sequence ID" value="XM_018274724.2"/>
</dbReference>
<feature type="transmembrane region" description="Helical" evidence="1">
    <location>
        <begin position="14"/>
        <end position="34"/>
    </location>
</feature>
<evidence type="ECO:0000256" key="1">
    <source>
        <dbReference type="SAM" id="Phobius"/>
    </source>
</evidence>
<dbReference type="AlphaFoldDB" id="A0A1B8GI13"/>